<dbReference type="Proteomes" id="UP000241462">
    <property type="component" value="Unassembled WGS sequence"/>
</dbReference>
<evidence type="ECO:0000313" key="2">
    <source>
        <dbReference type="Proteomes" id="UP000241462"/>
    </source>
</evidence>
<name>A0A2T2ZXZ3_9PEZI</name>
<protein>
    <submittedName>
        <fullName evidence="1">Uncharacterized protein</fullName>
    </submittedName>
</protein>
<keyword evidence="2" id="KW-1185">Reference proteome</keyword>
<gene>
    <name evidence="1" type="ORF">BD289DRAFT_103251</name>
</gene>
<evidence type="ECO:0000313" key="1">
    <source>
        <dbReference type="EMBL" id="PSR79319.1"/>
    </source>
</evidence>
<sequence length="154" mass="17350">MASKYTMEPLNMYNLSILPTYRRMRGRSIKNRRSLAPYKPSACFTCTPRMRDAENYVTCLHTIFQPHHSPSSVSFFLLSRFDQLPKVAFSPYRKVLIWGCRRGGASVPCNMKVFVPLRGPCSALGFWVFTMVVCRSTMSHQGADKARGGGASLS</sequence>
<dbReference type="InParanoid" id="A0A2T2ZXZ3"/>
<dbReference type="EMBL" id="KZ678572">
    <property type="protein sequence ID" value="PSR79319.1"/>
    <property type="molecule type" value="Genomic_DNA"/>
</dbReference>
<reference evidence="1 2" key="1">
    <citation type="journal article" date="2018" name="Mycol. Prog.">
        <title>Coniella lustricola, a new species from submerged detritus.</title>
        <authorList>
            <person name="Raudabaugh D.B."/>
            <person name="Iturriaga T."/>
            <person name="Carver A."/>
            <person name="Mondo S."/>
            <person name="Pangilinan J."/>
            <person name="Lipzen A."/>
            <person name="He G."/>
            <person name="Amirebrahimi M."/>
            <person name="Grigoriev I.V."/>
            <person name="Miller A.N."/>
        </authorList>
    </citation>
    <scope>NUCLEOTIDE SEQUENCE [LARGE SCALE GENOMIC DNA]</scope>
    <source>
        <strain evidence="1 2">B22-T-1</strain>
    </source>
</reference>
<proteinExistence type="predicted"/>
<dbReference type="AlphaFoldDB" id="A0A2T2ZXZ3"/>
<accession>A0A2T2ZXZ3</accession>
<organism evidence="1 2">
    <name type="scientific">Coniella lustricola</name>
    <dbReference type="NCBI Taxonomy" id="2025994"/>
    <lineage>
        <taxon>Eukaryota</taxon>
        <taxon>Fungi</taxon>
        <taxon>Dikarya</taxon>
        <taxon>Ascomycota</taxon>
        <taxon>Pezizomycotina</taxon>
        <taxon>Sordariomycetes</taxon>
        <taxon>Sordariomycetidae</taxon>
        <taxon>Diaporthales</taxon>
        <taxon>Schizoparmaceae</taxon>
        <taxon>Coniella</taxon>
    </lineage>
</organism>